<evidence type="ECO:0000256" key="1">
    <source>
        <dbReference type="ARBA" id="ARBA00008950"/>
    </source>
</evidence>
<organism evidence="4 5">
    <name type="scientific">Thermosipho melanesiensis</name>
    <dbReference type="NCBI Taxonomy" id="46541"/>
    <lineage>
        <taxon>Bacteria</taxon>
        <taxon>Thermotogati</taxon>
        <taxon>Thermotogota</taxon>
        <taxon>Thermotogae</taxon>
        <taxon>Thermotogales</taxon>
        <taxon>Fervidobacteriaceae</taxon>
        <taxon>Thermosipho</taxon>
    </lineage>
</organism>
<gene>
    <name evidence="4" type="ORF">BW47_04165</name>
</gene>
<name>A0ABN4V256_9BACT</name>
<dbReference type="Pfam" id="PF12850">
    <property type="entry name" value="Metallophos_2"/>
    <property type="match status" value="1"/>
</dbReference>
<protein>
    <recommendedName>
        <fullName evidence="2">Phosphoesterase</fullName>
        <ecNumber evidence="2">3.1.4.-</ecNumber>
    </recommendedName>
</protein>
<dbReference type="Gene3D" id="3.60.21.10">
    <property type="match status" value="1"/>
</dbReference>
<reference evidence="4 5" key="1">
    <citation type="submission" date="2014-02" db="EMBL/GenBank/DDBJ databases">
        <title>Diversity of Thermotogales isolates from hydrothermal vents.</title>
        <authorList>
            <person name="Haverkamp T.H.A."/>
            <person name="Lossouarn J."/>
            <person name="Geslin C."/>
            <person name="Nesbo C.L."/>
        </authorList>
    </citation>
    <scope>NUCLEOTIDE SEQUENCE [LARGE SCALE GENOMIC DNA]</scope>
    <source>
        <strain evidence="4 5">431</strain>
    </source>
</reference>
<dbReference type="EMBL" id="CP007389">
    <property type="protein sequence ID" value="APT73772.1"/>
    <property type="molecule type" value="Genomic_DNA"/>
</dbReference>
<evidence type="ECO:0000259" key="3">
    <source>
        <dbReference type="Pfam" id="PF12850"/>
    </source>
</evidence>
<proteinExistence type="inferred from homology"/>
<dbReference type="Proteomes" id="UP000185490">
    <property type="component" value="Chromosome"/>
</dbReference>
<dbReference type="InterPro" id="IPR024654">
    <property type="entry name" value="Calcineurin-like_PHP_lpxH"/>
</dbReference>
<dbReference type="InterPro" id="IPR000979">
    <property type="entry name" value="Phosphodiesterase_MJ0936/Vps29"/>
</dbReference>
<evidence type="ECO:0000256" key="2">
    <source>
        <dbReference type="RuleBase" id="RU362039"/>
    </source>
</evidence>
<evidence type="ECO:0000313" key="5">
    <source>
        <dbReference type="Proteomes" id="UP000185490"/>
    </source>
</evidence>
<keyword evidence="2" id="KW-0479">Metal-binding</keyword>
<dbReference type="InterPro" id="IPR029052">
    <property type="entry name" value="Metallo-depent_PP-like"/>
</dbReference>
<dbReference type="PANTHER" id="PTHR11124">
    <property type="entry name" value="VACUOLAR SORTING PROTEIN VPS29"/>
    <property type="match status" value="1"/>
</dbReference>
<dbReference type="RefSeq" id="WP_012056994.1">
    <property type="nucleotide sequence ID" value="NZ_CP007389.1"/>
</dbReference>
<keyword evidence="5" id="KW-1185">Reference proteome</keyword>
<comment type="cofactor">
    <cofactor evidence="2">
        <name>a divalent metal cation</name>
        <dbReference type="ChEBI" id="CHEBI:60240"/>
    </cofactor>
</comment>
<feature type="domain" description="Calcineurin-like phosphoesterase" evidence="3">
    <location>
        <begin position="1"/>
        <end position="136"/>
    </location>
</feature>
<evidence type="ECO:0000313" key="4">
    <source>
        <dbReference type="EMBL" id="APT73772.1"/>
    </source>
</evidence>
<comment type="similarity">
    <text evidence="1 2">Belongs to the metallophosphoesterase superfamily. YfcE family.</text>
</comment>
<accession>A0ABN4V256</accession>
<dbReference type="EC" id="3.1.4.-" evidence="2"/>
<sequence>MKFLVISDLHIPTRNREIHPKIIELAKVCDGVFALGDFVDLETVLFLQSLNRSFFAVSGNMDEYDVKGYLPPQRVVKIGKFVIGLTHGSGSHVGIPERIVNWFSEDVNVVLFGHSHVPEDRFFHGKRFINPGTAMETYGIIDIGDTLKFEVFKEE</sequence>
<dbReference type="NCBIfam" id="TIGR00040">
    <property type="entry name" value="yfcE"/>
    <property type="match status" value="1"/>
</dbReference>
<dbReference type="SUPFAM" id="SSF56300">
    <property type="entry name" value="Metallo-dependent phosphatases"/>
    <property type="match status" value="1"/>
</dbReference>